<dbReference type="InterPro" id="IPR035647">
    <property type="entry name" value="EFG_III/V"/>
</dbReference>
<dbReference type="Gene3D" id="3.40.50.300">
    <property type="entry name" value="P-loop containing nucleotide triphosphate hydrolases"/>
    <property type="match status" value="1"/>
</dbReference>
<dbReference type="SUPFAM" id="SSF54211">
    <property type="entry name" value="Ribosomal protein S5 domain 2-like"/>
    <property type="match status" value="1"/>
</dbReference>
<dbReference type="GO" id="GO:0003924">
    <property type="term" value="F:GTPase activity"/>
    <property type="evidence" value="ECO:0007669"/>
    <property type="project" value="InterPro"/>
</dbReference>
<dbReference type="Gene3D" id="3.30.70.240">
    <property type="match status" value="1"/>
</dbReference>
<organism evidence="4 5">
    <name type="scientific">Heliomicrobium undosum</name>
    <dbReference type="NCBI Taxonomy" id="121734"/>
    <lineage>
        <taxon>Bacteria</taxon>
        <taxon>Bacillati</taxon>
        <taxon>Bacillota</taxon>
        <taxon>Clostridia</taxon>
        <taxon>Eubacteriales</taxon>
        <taxon>Heliobacteriaceae</taxon>
        <taxon>Heliomicrobium</taxon>
    </lineage>
</organism>
<dbReference type="InterPro" id="IPR041095">
    <property type="entry name" value="EFG_II"/>
</dbReference>
<dbReference type="RefSeq" id="WP_161254422.1">
    <property type="nucleotide sequence ID" value="NZ_WXEY01000002.1"/>
</dbReference>
<proteinExistence type="predicted"/>
<dbReference type="NCBIfam" id="NF009379">
    <property type="entry name" value="PRK12740.1-3"/>
    <property type="match status" value="1"/>
</dbReference>
<name>A0A845L0Z0_9FIRM</name>
<dbReference type="InterPro" id="IPR014721">
    <property type="entry name" value="Ribsml_uS5_D2-typ_fold_subgr"/>
</dbReference>
<keyword evidence="1" id="KW-0547">Nucleotide-binding</keyword>
<keyword evidence="4" id="KW-0648">Protein biosynthesis</keyword>
<dbReference type="PRINTS" id="PR00315">
    <property type="entry name" value="ELONGATNFCT"/>
</dbReference>
<dbReference type="NCBIfam" id="TIGR00231">
    <property type="entry name" value="small_GTP"/>
    <property type="match status" value="1"/>
</dbReference>
<evidence type="ECO:0000259" key="3">
    <source>
        <dbReference type="PROSITE" id="PS51722"/>
    </source>
</evidence>
<dbReference type="InterPro" id="IPR005517">
    <property type="entry name" value="Transl_elong_EFG/EF2_IV"/>
</dbReference>
<protein>
    <submittedName>
        <fullName evidence="4">Elongation factor G</fullName>
    </submittedName>
</protein>
<dbReference type="NCBIfam" id="NF009381">
    <property type="entry name" value="PRK12740.1-5"/>
    <property type="match status" value="1"/>
</dbReference>
<dbReference type="GO" id="GO:0032790">
    <property type="term" value="P:ribosome disassembly"/>
    <property type="evidence" value="ECO:0007669"/>
    <property type="project" value="TreeGrafter"/>
</dbReference>
<dbReference type="CDD" id="cd03713">
    <property type="entry name" value="EFG_mtEFG_C"/>
    <property type="match status" value="1"/>
</dbReference>
<evidence type="ECO:0000256" key="1">
    <source>
        <dbReference type="ARBA" id="ARBA00022741"/>
    </source>
</evidence>
<dbReference type="CDD" id="cd04088">
    <property type="entry name" value="EFG_mtEFG_II"/>
    <property type="match status" value="1"/>
</dbReference>
<dbReference type="InterPro" id="IPR027417">
    <property type="entry name" value="P-loop_NTPase"/>
</dbReference>
<dbReference type="Gene3D" id="3.30.230.10">
    <property type="match status" value="1"/>
</dbReference>
<dbReference type="Pfam" id="PF00009">
    <property type="entry name" value="GTP_EFTU"/>
    <property type="match status" value="1"/>
</dbReference>
<dbReference type="SUPFAM" id="SSF50447">
    <property type="entry name" value="Translation proteins"/>
    <property type="match status" value="1"/>
</dbReference>
<dbReference type="NCBIfam" id="NF009891">
    <property type="entry name" value="PRK13351.1-1"/>
    <property type="match status" value="1"/>
</dbReference>
<dbReference type="InterPro" id="IPR000795">
    <property type="entry name" value="T_Tr_GTP-bd_dom"/>
</dbReference>
<keyword evidence="2" id="KW-0342">GTP-binding</keyword>
<dbReference type="GO" id="GO:0003746">
    <property type="term" value="F:translation elongation factor activity"/>
    <property type="evidence" value="ECO:0007669"/>
    <property type="project" value="UniProtKB-KW"/>
</dbReference>
<dbReference type="GO" id="GO:0005525">
    <property type="term" value="F:GTP binding"/>
    <property type="evidence" value="ECO:0007669"/>
    <property type="project" value="UniProtKB-KW"/>
</dbReference>
<dbReference type="Pfam" id="PF03764">
    <property type="entry name" value="EFG_IV"/>
    <property type="match status" value="1"/>
</dbReference>
<dbReference type="InterPro" id="IPR053905">
    <property type="entry name" value="EF-G-like_DII"/>
</dbReference>
<dbReference type="Gene3D" id="3.30.70.870">
    <property type="entry name" value="Elongation Factor G (Translational Gtpase), domain 3"/>
    <property type="match status" value="1"/>
</dbReference>
<dbReference type="CDD" id="cd04170">
    <property type="entry name" value="EF-G_bact"/>
    <property type="match status" value="1"/>
</dbReference>
<dbReference type="Pfam" id="PF00679">
    <property type="entry name" value="EFG_C"/>
    <property type="match status" value="1"/>
</dbReference>
<dbReference type="CDD" id="cd16262">
    <property type="entry name" value="EFG_III"/>
    <property type="match status" value="1"/>
</dbReference>
<dbReference type="InterPro" id="IPR009022">
    <property type="entry name" value="EFG_III"/>
</dbReference>
<accession>A0A845L0Z0</accession>
<dbReference type="SUPFAM" id="SSF54980">
    <property type="entry name" value="EF-G C-terminal domain-like"/>
    <property type="match status" value="2"/>
</dbReference>
<keyword evidence="4" id="KW-0251">Elongation factor</keyword>
<dbReference type="PROSITE" id="PS51722">
    <property type="entry name" value="G_TR_2"/>
    <property type="match status" value="1"/>
</dbReference>
<dbReference type="InterPro" id="IPR000640">
    <property type="entry name" value="EFG_V-like"/>
</dbReference>
<dbReference type="InterPro" id="IPR047872">
    <property type="entry name" value="EFG_IV"/>
</dbReference>
<dbReference type="PANTHER" id="PTHR43261">
    <property type="entry name" value="TRANSLATION ELONGATION FACTOR G-RELATED"/>
    <property type="match status" value="1"/>
</dbReference>
<dbReference type="Gene3D" id="2.40.30.10">
    <property type="entry name" value="Translation factors"/>
    <property type="match status" value="1"/>
</dbReference>
<dbReference type="InterPro" id="IPR005225">
    <property type="entry name" value="Small_GTP-bd"/>
</dbReference>
<evidence type="ECO:0000313" key="5">
    <source>
        <dbReference type="Proteomes" id="UP000463470"/>
    </source>
</evidence>
<dbReference type="OrthoDB" id="9804431at2"/>
<dbReference type="CDD" id="cd01434">
    <property type="entry name" value="EFG_mtEFG1_IV"/>
    <property type="match status" value="1"/>
</dbReference>
<dbReference type="Pfam" id="PF22042">
    <property type="entry name" value="EF-G_D2"/>
    <property type="match status" value="1"/>
</dbReference>
<dbReference type="EMBL" id="WXEY01000002">
    <property type="protein sequence ID" value="MZP28609.1"/>
    <property type="molecule type" value="Genomic_DNA"/>
</dbReference>
<dbReference type="SMART" id="SM00838">
    <property type="entry name" value="EFG_C"/>
    <property type="match status" value="1"/>
</dbReference>
<dbReference type="PANTHER" id="PTHR43261:SF6">
    <property type="entry name" value="ELONGATION FACTOR G-LIKE PROTEIN"/>
    <property type="match status" value="1"/>
</dbReference>
<dbReference type="Proteomes" id="UP000463470">
    <property type="component" value="Unassembled WGS sequence"/>
</dbReference>
<dbReference type="InterPro" id="IPR009000">
    <property type="entry name" value="Transl_B-barrel_sf"/>
</dbReference>
<feature type="domain" description="Tr-type G" evidence="3">
    <location>
        <begin position="6"/>
        <end position="277"/>
    </location>
</feature>
<evidence type="ECO:0000313" key="4">
    <source>
        <dbReference type="EMBL" id="MZP28609.1"/>
    </source>
</evidence>
<dbReference type="InterPro" id="IPR035649">
    <property type="entry name" value="EFG_V"/>
</dbReference>
<dbReference type="AlphaFoldDB" id="A0A845L0Z0"/>
<dbReference type="Pfam" id="PF14492">
    <property type="entry name" value="EFG_III"/>
    <property type="match status" value="1"/>
</dbReference>
<reference evidence="4 5" key="1">
    <citation type="submission" date="2020-01" db="EMBL/GenBank/DDBJ databases">
        <title>Whole-genome sequence of Heliobacterium undosum DSM 13378.</title>
        <authorList>
            <person name="Kyndt J.A."/>
            <person name="Meyer T.E."/>
        </authorList>
    </citation>
    <scope>NUCLEOTIDE SEQUENCE [LARGE SCALE GENOMIC DNA]</scope>
    <source>
        <strain evidence="4 5">DSM 13378</strain>
    </source>
</reference>
<comment type="caution">
    <text evidence="4">The sequence shown here is derived from an EMBL/GenBank/DDBJ whole genome shotgun (WGS) entry which is preliminary data.</text>
</comment>
<dbReference type="InterPro" id="IPR020568">
    <property type="entry name" value="Ribosomal_Su5_D2-typ_SF"/>
</dbReference>
<dbReference type="SMART" id="SM00889">
    <property type="entry name" value="EFG_IV"/>
    <property type="match status" value="1"/>
</dbReference>
<sequence>MTTPREAIRNIAVLAHTGAGKTSLVESMLFNAGLVNRKGRVEDGNTTTDYLPEETKRKVSIQSAMAPIKWHGAKLNIIDTPGYSDFFGEVISAVSVVEGTLLVVCGVSGVQVQTEAAWQLSQDKGRIPVVFINKLDRENSNFGKALEQLRELGGPQVLPLQWPLGAAPQWQGMIDILDGSFVPANPKVKDMPALSTEESESIKSWRNKLVEAIVEIDEELLMRYLDGEEIDLEELRPALAVAVKEGKVVPVLGGAINADGAVKRLLDDLVALLPAPLDEEGQEPAAGAPLKAQVFKTVIDPYLGKVNFVRVYQGTLRGDTPLYNGTSQKEEKPAAPLFMTGKNQQPADAAGPGEIIALVKLQHTHTGDTLFAKGAGLAPLTPIEFPPPSLSMAFHPATKADEDKLGMSLQRLLEEEPCLKIHRNTETKETILTGMGTLHMEVCVERLQRKYGVNVTTSWPKIPYRESVRKTAKAEGKHKKQTGGHGQYGHVWLVMEPKHDGDFEFAESIFGGVVPKNFIPAVEKGVRESLLEGALAGYPVTNIKVNLVDGSYHPVDSSELSFKMAAHSAFKKGMEMADPYLLEPVMQVEINVPEHYLGDILGDLNSRRGRVLGSDMVGKRQIIQALVPQQELIQFPLQLQAITHGRGSYRAQFHSYQEVPARLAQTVIESARKNGH</sequence>
<evidence type="ECO:0000256" key="2">
    <source>
        <dbReference type="ARBA" id="ARBA00023134"/>
    </source>
</evidence>
<dbReference type="SUPFAM" id="SSF52540">
    <property type="entry name" value="P-loop containing nucleoside triphosphate hydrolases"/>
    <property type="match status" value="1"/>
</dbReference>
<dbReference type="FunFam" id="3.30.70.240:FF:000001">
    <property type="entry name" value="Elongation factor G"/>
    <property type="match status" value="1"/>
</dbReference>
<keyword evidence="5" id="KW-1185">Reference proteome</keyword>
<dbReference type="FunFam" id="3.30.230.10:FF:000003">
    <property type="entry name" value="Elongation factor G"/>
    <property type="match status" value="1"/>
</dbReference>
<gene>
    <name evidence="4" type="ORF">GTO91_02605</name>
</gene>